<sequence>MLGGLGAVAAWAAVQRQGEELQARFAARRDVAQDMARFRERAARIGSVDELLRDRRTLQVVLEAFQLESEIGKGAVLRRLLTDDPGDERSFANRMVDRRYREINAAFGGRAGRPLGDPALVERIVRLATANRFEKAMGEDNPGLREALYFQRRIGAIGSVTELMSDRALTAVARGGLGLPPQFALLSFERQKALLTQRLAPAEFKDPKAMARLAQRYLLHADTPGGGASVPPLLAFGGRDGMARLAVPAGARLSFVA</sequence>
<dbReference type="InterPro" id="IPR010626">
    <property type="entry name" value="DUF1217"/>
</dbReference>
<dbReference type="Proteomes" id="UP001519924">
    <property type="component" value="Unassembled WGS sequence"/>
</dbReference>
<comment type="caution">
    <text evidence="1">The sequence shown here is derived from an EMBL/GenBank/DDBJ whole genome shotgun (WGS) entry which is preliminary data.</text>
</comment>
<dbReference type="EMBL" id="JAHZUY010000039">
    <property type="protein sequence ID" value="MBW8270436.1"/>
    <property type="molecule type" value="Genomic_DNA"/>
</dbReference>
<dbReference type="Gene3D" id="1.10.3700.10">
    <property type="entry name" value="AGR C 984p-like"/>
    <property type="match status" value="1"/>
</dbReference>
<keyword evidence="2" id="KW-1185">Reference proteome</keyword>
<name>A0ABS7F498_9PROT</name>
<accession>A0ABS7F498</accession>
<protein>
    <submittedName>
        <fullName evidence="1">DUF1217 domain-containing protein</fullName>
    </submittedName>
</protein>
<dbReference type="RefSeq" id="WP_220118173.1">
    <property type="nucleotide sequence ID" value="NZ_JAHZUY010000039.1"/>
</dbReference>
<dbReference type="Pfam" id="PF06748">
    <property type="entry name" value="DUF1217"/>
    <property type="match status" value="1"/>
</dbReference>
<reference evidence="1 2" key="1">
    <citation type="submission" date="2021-08" db="EMBL/GenBank/DDBJ databases">
        <title>Caldovatus sediminis gen. nov., sp. nov., a moderately thermophilic bacterium isolated from a hot spring.</title>
        <authorList>
            <person name="Hu C.-J."/>
            <person name="Li W.-J."/>
            <person name="Xian W.-D."/>
        </authorList>
    </citation>
    <scope>NUCLEOTIDE SEQUENCE [LARGE SCALE GENOMIC DNA]</scope>
    <source>
        <strain evidence="1 2">SYSU G05006</strain>
    </source>
</reference>
<gene>
    <name evidence="1" type="ORF">K1J50_13190</name>
</gene>
<evidence type="ECO:0000313" key="1">
    <source>
        <dbReference type="EMBL" id="MBW8270436.1"/>
    </source>
</evidence>
<proteinExistence type="predicted"/>
<organism evidence="1 2">
    <name type="scientific">Caldovatus aquaticus</name>
    <dbReference type="NCBI Taxonomy" id="2865671"/>
    <lineage>
        <taxon>Bacteria</taxon>
        <taxon>Pseudomonadati</taxon>
        <taxon>Pseudomonadota</taxon>
        <taxon>Alphaproteobacteria</taxon>
        <taxon>Acetobacterales</taxon>
        <taxon>Roseomonadaceae</taxon>
        <taxon>Caldovatus</taxon>
    </lineage>
</organism>
<evidence type="ECO:0000313" key="2">
    <source>
        <dbReference type="Proteomes" id="UP001519924"/>
    </source>
</evidence>
<dbReference type="InterPro" id="IPR023157">
    <property type="entry name" value="AGR-C-984p-like_sf"/>
</dbReference>
<dbReference type="SUPFAM" id="SSF158837">
    <property type="entry name" value="AGR C 984p-like"/>
    <property type="match status" value="1"/>
</dbReference>